<accession>A0A9P5ZIF7</accession>
<dbReference type="Proteomes" id="UP000807025">
    <property type="component" value="Unassembled WGS sequence"/>
</dbReference>
<dbReference type="EMBL" id="MU154760">
    <property type="protein sequence ID" value="KAF9487633.1"/>
    <property type="molecule type" value="Genomic_DNA"/>
</dbReference>
<proteinExistence type="predicted"/>
<name>A0A9P5ZIF7_PLEER</name>
<comment type="caution">
    <text evidence="1">The sequence shown here is derived from an EMBL/GenBank/DDBJ whole genome shotgun (WGS) entry which is preliminary data.</text>
</comment>
<evidence type="ECO:0000313" key="1">
    <source>
        <dbReference type="EMBL" id="KAF9487633.1"/>
    </source>
</evidence>
<sequence length="150" mass="16627">MGCEPHVVSVRVRRCPVDRKCSVLQTDEQVGQSVDSGGSWLNLLGSKRLVDSRRRERPGKGLCEPEMRTCLVREFLWGQQAHTDFEPASIIEADSIRRQSCIYISQSSASTRSCTATDGRGWFVSSQADWRIGGICGLVLDLICIQGPQV</sequence>
<gene>
    <name evidence="1" type="ORF">BDN71DRAFT_616040</name>
</gene>
<keyword evidence="2" id="KW-1185">Reference proteome</keyword>
<evidence type="ECO:0000313" key="2">
    <source>
        <dbReference type="Proteomes" id="UP000807025"/>
    </source>
</evidence>
<dbReference type="AlphaFoldDB" id="A0A9P5ZIF7"/>
<organism evidence="1 2">
    <name type="scientific">Pleurotus eryngii</name>
    <name type="common">Boletus of the steppes</name>
    <dbReference type="NCBI Taxonomy" id="5323"/>
    <lineage>
        <taxon>Eukaryota</taxon>
        <taxon>Fungi</taxon>
        <taxon>Dikarya</taxon>
        <taxon>Basidiomycota</taxon>
        <taxon>Agaricomycotina</taxon>
        <taxon>Agaricomycetes</taxon>
        <taxon>Agaricomycetidae</taxon>
        <taxon>Agaricales</taxon>
        <taxon>Pleurotineae</taxon>
        <taxon>Pleurotaceae</taxon>
        <taxon>Pleurotus</taxon>
    </lineage>
</organism>
<reference evidence="1" key="1">
    <citation type="submission" date="2020-11" db="EMBL/GenBank/DDBJ databases">
        <authorList>
            <consortium name="DOE Joint Genome Institute"/>
            <person name="Ahrendt S."/>
            <person name="Riley R."/>
            <person name="Andreopoulos W."/>
            <person name="Labutti K."/>
            <person name="Pangilinan J."/>
            <person name="Ruiz-Duenas F.J."/>
            <person name="Barrasa J.M."/>
            <person name="Sanchez-Garcia M."/>
            <person name="Camarero S."/>
            <person name="Miyauchi S."/>
            <person name="Serrano A."/>
            <person name="Linde D."/>
            <person name="Babiker R."/>
            <person name="Drula E."/>
            <person name="Ayuso-Fernandez I."/>
            <person name="Pacheco R."/>
            <person name="Padilla G."/>
            <person name="Ferreira P."/>
            <person name="Barriuso J."/>
            <person name="Kellner H."/>
            <person name="Castanera R."/>
            <person name="Alfaro M."/>
            <person name="Ramirez L."/>
            <person name="Pisabarro A.G."/>
            <person name="Kuo A."/>
            <person name="Tritt A."/>
            <person name="Lipzen A."/>
            <person name="He G."/>
            <person name="Yan M."/>
            <person name="Ng V."/>
            <person name="Cullen D."/>
            <person name="Martin F."/>
            <person name="Rosso M.-N."/>
            <person name="Henrissat B."/>
            <person name="Hibbett D."/>
            <person name="Martinez A.T."/>
            <person name="Grigoriev I.V."/>
        </authorList>
    </citation>
    <scope>NUCLEOTIDE SEQUENCE</scope>
    <source>
        <strain evidence="1">ATCC 90797</strain>
    </source>
</reference>
<protein>
    <submittedName>
        <fullName evidence="1">Uncharacterized protein</fullName>
    </submittedName>
</protein>